<keyword evidence="11" id="KW-1185">Reference proteome</keyword>
<sequence>MTEADSLSHQIPQPLPHESTGKEVWKGHDTAPIPYYQNPPSASTYTESHANQQYPPASEVVEHKDSTTLEKRVCGIRVNILLIVVSGLLLAVIVALALIAALLGNKIASIEQAIPSFASGDDVVTAAPEPPDNSHSTTPSATSTAHQAITTHVTVTDYRYIGCYINDVDRIIIPSTRRTEGKAMTNQACAHFCGPETTVFGTSDGNKCFCGTEIAERAIKGNEWNCNMQCAGKVGVMQEICGGRWFLGIWERVAK</sequence>
<keyword evidence="4 8" id="KW-1133">Transmembrane helix</keyword>
<feature type="region of interest" description="Disordered" evidence="7">
    <location>
        <begin position="124"/>
        <end position="144"/>
    </location>
</feature>
<evidence type="ECO:0000313" key="10">
    <source>
        <dbReference type="EMBL" id="KAK4194832.1"/>
    </source>
</evidence>
<keyword evidence="6" id="KW-0325">Glycoprotein</keyword>
<dbReference type="Pfam" id="PF01822">
    <property type="entry name" value="WSC"/>
    <property type="match status" value="1"/>
</dbReference>
<evidence type="ECO:0000259" key="9">
    <source>
        <dbReference type="PROSITE" id="PS51212"/>
    </source>
</evidence>
<protein>
    <recommendedName>
        <fullName evidence="9">WSC domain-containing protein</fullName>
    </recommendedName>
</protein>
<organism evidence="10 11">
    <name type="scientific">Triangularia verruculosa</name>
    <dbReference type="NCBI Taxonomy" id="2587418"/>
    <lineage>
        <taxon>Eukaryota</taxon>
        <taxon>Fungi</taxon>
        <taxon>Dikarya</taxon>
        <taxon>Ascomycota</taxon>
        <taxon>Pezizomycotina</taxon>
        <taxon>Sordariomycetes</taxon>
        <taxon>Sordariomycetidae</taxon>
        <taxon>Sordariales</taxon>
        <taxon>Podosporaceae</taxon>
        <taxon>Triangularia</taxon>
    </lineage>
</organism>
<reference evidence="10" key="1">
    <citation type="journal article" date="2023" name="Mol. Phylogenet. Evol.">
        <title>Genome-scale phylogeny and comparative genomics of the fungal order Sordariales.</title>
        <authorList>
            <person name="Hensen N."/>
            <person name="Bonometti L."/>
            <person name="Westerberg I."/>
            <person name="Brannstrom I.O."/>
            <person name="Guillou S."/>
            <person name="Cros-Aarteil S."/>
            <person name="Calhoun S."/>
            <person name="Haridas S."/>
            <person name="Kuo A."/>
            <person name="Mondo S."/>
            <person name="Pangilinan J."/>
            <person name="Riley R."/>
            <person name="LaButti K."/>
            <person name="Andreopoulos B."/>
            <person name="Lipzen A."/>
            <person name="Chen C."/>
            <person name="Yan M."/>
            <person name="Daum C."/>
            <person name="Ng V."/>
            <person name="Clum A."/>
            <person name="Steindorff A."/>
            <person name="Ohm R.A."/>
            <person name="Martin F."/>
            <person name="Silar P."/>
            <person name="Natvig D.O."/>
            <person name="Lalanne C."/>
            <person name="Gautier V."/>
            <person name="Ament-Velasquez S.L."/>
            <person name="Kruys A."/>
            <person name="Hutchinson M.I."/>
            <person name="Powell A.J."/>
            <person name="Barry K."/>
            <person name="Miller A.N."/>
            <person name="Grigoriev I.V."/>
            <person name="Debuchy R."/>
            <person name="Gladieux P."/>
            <person name="Hiltunen Thoren M."/>
            <person name="Johannesson H."/>
        </authorList>
    </citation>
    <scope>NUCLEOTIDE SEQUENCE</scope>
    <source>
        <strain evidence="10">CBS 315.58</strain>
    </source>
</reference>
<feature type="region of interest" description="Disordered" evidence="7">
    <location>
        <begin position="1"/>
        <end position="62"/>
    </location>
</feature>
<comment type="caution">
    <text evidence="10">The sequence shown here is derived from an EMBL/GenBank/DDBJ whole genome shotgun (WGS) entry which is preliminary data.</text>
</comment>
<dbReference type="GO" id="GO:0005886">
    <property type="term" value="C:plasma membrane"/>
    <property type="evidence" value="ECO:0007669"/>
    <property type="project" value="TreeGrafter"/>
</dbReference>
<dbReference type="SMART" id="SM00321">
    <property type="entry name" value="WSC"/>
    <property type="match status" value="1"/>
</dbReference>
<dbReference type="AlphaFoldDB" id="A0AAN6XBM6"/>
<feature type="compositionally biased region" description="Low complexity" evidence="7">
    <location>
        <begin position="134"/>
        <end position="144"/>
    </location>
</feature>
<evidence type="ECO:0000256" key="2">
    <source>
        <dbReference type="ARBA" id="ARBA00022692"/>
    </source>
</evidence>
<feature type="compositionally biased region" description="Polar residues" evidence="7">
    <location>
        <begin position="38"/>
        <end position="55"/>
    </location>
</feature>
<feature type="transmembrane region" description="Helical" evidence="8">
    <location>
        <begin position="80"/>
        <end position="103"/>
    </location>
</feature>
<evidence type="ECO:0000256" key="3">
    <source>
        <dbReference type="ARBA" id="ARBA00022729"/>
    </source>
</evidence>
<evidence type="ECO:0000256" key="1">
    <source>
        <dbReference type="ARBA" id="ARBA00004167"/>
    </source>
</evidence>
<dbReference type="Proteomes" id="UP001303160">
    <property type="component" value="Unassembled WGS sequence"/>
</dbReference>
<feature type="domain" description="WSC" evidence="9">
    <location>
        <begin position="157"/>
        <end position="253"/>
    </location>
</feature>
<dbReference type="EMBL" id="MU864037">
    <property type="protein sequence ID" value="KAK4194832.1"/>
    <property type="molecule type" value="Genomic_DNA"/>
</dbReference>
<feature type="compositionally biased region" description="Basic and acidic residues" evidence="7">
    <location>
        <begin position="19"/>
        <end position="29"/>
    </location>
</feature>
<keyword evidence="5 8" id="KW-0472">Membrane</keyword>
<accession>A0AAN6XBM6</accession>
<keyword evidence="3" id="KW-0732">Signal</keyword>
<evidence type="ECO:0000256" key="6">
    <source>
        <dbReference type="ARBA" id="ARBA00023180"/>
    </source>
</evidence>
<evidence type="ECO:0000256" key="5">
    <source>
        <dbReference type="ARBA" id="ARBA00023136"/>
    </source>
</evidence>
<feature type="compositionally biased region" description="Polar residues" evidence="7">
    <location>
        <begin position="1"/>
        <end position="11"/>
    </location>
</feature>
<dbReference type="InterPro" id="IPR051836">
    <property type="entry name" value="Kremen_rcpt"/>
</dbReference>
<evidence type="ECO:0000256" key="8">
    <source>
        <dbReference type="SAM" id="Phobius"/>
    </source>
</evidence>
<comment type="subcellular location">
    <subcellularLocation>
        <location evidence="1">Membrane</location>
        <topology evidence="1">Single-pass membrane protein</topology>
    </subcellularLocation>
</comment>
<dbReference type="PANTHER" id="PTHR24269:SF16">
    <property type="entry name" value="PROTEIN SLG1"/>
    <property type="match status" value="1"/>
</dbReference>
<proteinExistence type="predicted"/>
<dbReference type="InterPro" id="IPR002889">
    <property type="entry name" value="WSC_carb-bd"/>
</dbReference>
<reference evidence="10" key="2">
    <citation type="submission" date="2023-05" db="EMBL/GenBank/DDBJ databases">
        <authorList>
            <consortium name="Lawrence Berkeley National Laboratory"/>
            <person name="Steindorff A."/>
            <person name="Hensen N."/>
            <person name="Bonometti L."/>
            <person name="Westerberg I."/>
            <person name="Brannstrom I.O."/>
            <person name="Guillou S."/>
            <person name="Cros-Aarteil S."/>
            <person name="Calhoun S."/>
            <person name="Haridas S."/>
            <person name="Kuo A."/>
            <person name="Mondo S."/>
            <person name="Pangilinan J."/>
            <person name="Riley R."/>
            <person name="Labutti K."/>
            <person name="Andreopoulos B."/>
            <person name="Lipzen A."/>
            <person name="Chen C."/>
            <person name="Yanf M."/>
            <person name="Daum C."/>
            <person name="Ng V."/>
            <person name="Clum A."/>
            <person name="Ohm R."/>
            <person name="Martin F."/>
            <person name="Silar P."/>
            <person name="Natvig D."/>
            <person name="Lalanne C."/>
            <person name="Gautier V."/>
            <person name="Ament-Velasquez S.L."/>
            <person name="Kruys A."/>
            <person name="Hutchinson M.I."/>
            <person name="Powell A.J."/>
            <person name="Barry K."/>
            <person name="Miller A.N."/>
            <person name="Grigoriev I.V."/>
            <person name="Debuchy R."/>
            <person name="Gladieux P."/>
            <person name="Thoren M.H."/>
            <person name="Johannesson H."/>
        </authorList>
    </citation>
    <scope>NUCLEOTIDE SEQUENCE</scope>
    <source>
        <strain evidence="10">CBS 315.58</strain>
    </source>
</reference>
<name>A0AAN6XBM6_9PEZI</name>
<evidence type="ECO:0000256" key="4">
    <source>
        <dbReference type="ARBA" id="ARBA00022989"/>
    </source>
</evidence>
<dbReference type="PROSITE" id="PS51212">
    <property type="entry name" value="WSC"/>
    <property type="match status" value="1"/>
</dbReference>
<dbReference type="PANTHER" id="PTHR24269">
    <property type="entry name" value="KREMEN PROTEIN"/>
    <property type="match status" value="1"/>
</dbReference>
<evidence type="ECO:0000256" key="7">
    <source>
        <dbReference type="SAM" id="MobiDB-lite"/>
    </source>
</evidence>
<evidence type="ECO:0000313" key="11">
    <source>
        <dbReference type="Proteomes" id="UP001303160"/>
    </source>
</evidence>
<keyword evidence="2 8" id="KW-0812">Transmembrane</keyword>
<gene>
    <name evidence="10" type="ORF">QBC40DRAFT_212751</name>
</gene>